<dbReference type="SMART" id="SM01000">
    <property type="entry name" value="Aha1_N"/>
    <property type="match status" value="1"/>
</dbReference>
<dbReference type="InterPro" id="IPR023393">
    <property type="entry name" value="START-like_dom_sf"/>
</dbReference>
<gene>
    <name evidence="4" type="ORF">M422DRAFT_168431</name>
</gene>
<dbReference type="PANTHER" id="PTHR13009:SF22">
    <property type="entry name" value="LD43819P"/>
    <property type="match status" value="1"/>
</dbReference>
<dbReference type="GO" id="GO:0005829">
    <property type="term" value="C:cytosol"/>
    <property type="evidence" value="ECO:0007669"/>
    <property type="project" value="TreeGrafter"/>
</dbReference>
<accession>A0A0C9VZ07</accession>
<dbReference type="PANTHER" id="PTHR13009">
    <property type="entry name" value="HEAT SHOCK PROTEIN 90 HSP90 CO-CHAPERONE AHA-1"/>
    <property type="match status" value="1"/>
</dbReference>
<keyword evidence="5" id="KW-1185">Reference proteome</keyword>
<organism evidence="4 5">
    <name type="scientific">Sphaerobolus stellatus (strain SS14)</name>
    <dbReference type="NCBI Taxonomy" id="990650"/>
    <lineage>
        <taxon>Eukaryota</taxon>
        <taxon>Fungi</taxon>
        <taxon>Dikarya</taxon>
        <taxon>Basidiomycota</taxon>
        <taxon>Agaricomycotina</taxon>
        <taxon>Agaricomycetes</taxon>
        <taxon>Phallomycetidae</taxon>
        <taxon>Geastrales</taxon>
        <taxon>Sphaerobolaceae</taxon>
        <taxon>Sphaerobolus</taxon>
    </lineage>
</organism>
<dbReference type="SUPFAM" id="SSF103111">
    <property type="entry name" value="Activator of Hsp90 ATPase, Aha1"/>
    <property type="match status" value="1"/>
</dbReference>
<dbReference type="Gene3D" id="3.15.10.20">
    <property type="entry name" value="Activator of Hsp90 ATPase Aha1, N-terminal domain"/>
    <property type="match status" value="1"/>
</dbReference>
<dbReference type="HOGENOM" id="CLU_049046_1_0_1"/>
<proteinExistence type="inferred from homology"/>
<dbReference type="GO" id="GO:0006457">
    <property type="term" value="P:protein folding"/>
    <property type="evidence" value="ECO:0007669"/>
    <property type="project" value="TreeGrafter"/>
</dbReference>
<dbReference type="EMBL" id="KN837118">
    <property type="protein sequence ID" value="KIJ44300.1"/>
    <property type="molecule type" value="Genomic_DNA"/>
</dbReference>
<feature type="domain" description="Activator of Hsp90 ATPase AHSA1-like N-terminal" evidence="3">
    <location>
        <begin position="14"/>
        <end position="152"/>
    </location>
</feature>
<reference evidence="4 5" key="1">
    <citation type="submission" date="2014-06" db="EMBL/GenBank/DDBJ databases">
        <title>Evolutionary Origins and Diversification of the Mycorrhizal Mutualists.</title>
        <authorList>
            <consortium name="DOE Joint Genome Institute"/>
            <consortium name="Mycorrhizal Genomics Consortium"/>
            <person name="Kohler A."/>
            <person name="Kuo A."/>
            <person name="Nagy L.G."/>
            <person name="Floudas D."/>
            <person name="Copeland A."/>
            <person name="Barry K.W."/>
            <person name="Cichocki N."/>
            <person name="Veneault-Fourrey C."/>
            <person name="LaButti K."/>
            <person name="Lindquist E.A."/>
            <person name="Lipzen A."/>
            <person name="Lundell T."/>
            <person name="Morin E."/>
            <person name="Murat C."/>
            <person name="Riley R."/>
            <person name="Ohm R."/>
            <person name="Sun H."/>
            <person name="Tunlid A."/>
            <person name="Henrissat B."/>
            <person name="Grigoriev I.V."/>
            <person name="Hibbett D.S."/>
            <person name="Martin F."/>
        </authorList>
    </citation>
    <scope>NUCLEOTIDE SEQUENCE [LARGE SCALE GENOMIC DNA]</scope>
    <source>
        <strain evidence="4 5">SS14</strain>
    </source>
</reference>
<dbReference type="AlphaFoldDB" id="A0A0C9VZ07"/>
<dbReference type="InterPro" id="IPR015310">
    <property type="entry name" value="AHSA1-like_N"/>
</dbReference>
<dbReference type="GO" id="GO:0051087">
    <property type="term" value="F:protein-folding chaperone binding"/>
    <property type="evidence" value="ECO:0007669"/>
    <property type="project" value="InterPro"/>
</dbReference>
<dbReference type="Pfam" id="PF09229">
    <property type="entry name" value="Aha1_N"/>
    <property type="match status" value="1"/>
</dbReference>
<dbReference type="InterPro" id="IPR013538">
    <property type="entry name" value="ASHA1/2-like_C"/>
</dbReference>
<evidence type="ECO:0000259" key="3">
    <source>
        <dbReference type="SMART" id="SM01000"/>
    </source>
</evidence>
<dbReference type="CDD" id="cd08892">
    <property type="entry name" value="SRPBCC_Aha1"/>
    <property type="match status" value="1"/>
</dbReference>
<dbReference type="Gene3D" id="3.30.530.20">
    <property type="match status" value="1"/>
</dbReference>
<dbReference type="InterPro" id="IPR036338">
    <property type="entry name" value="Aha1"/>
</dbReference>
<comment type="similarity">
    <text evidence="1">Belongs to the AHA1 family.</text>
</comment>
<dbReference type="OrthoDB" id="567237at2759"/>
<dbReference type="SUPFAM" id="SSF55961">
    <property type="entry name" value="Bet v1-like"/>
    <property type="match status" value="1"/>
</dbReference>
<evidence type="ECO:0000313" key="4">
    <source>
        <dbReference type="EMBL" id="KIJ44300.1"/>
    </source>
</evidence>
<evidence type="ECO:0000256" key="2">
    <source>
        <dbReference type="SAM" id="MobiDB-lite"/>
    </source>
</evidence>
<dbReference type="Proteomes" id="UP000054279">
    <property type="component" value="Unassembled WGS sequence"/>
</dbReference>
<evidence type="ECO:0000313" key="5">
    <source>
        <dbReference type="Proteomes" id="UP000054279"/>
    </source>
</evidence>
<feature type="region of interest" description="Disordered" evidence="2">
    <location>
        <begin position="152"/>
        <end position="184"/>
    </location>
</feature>
<evidence type="ECO:0000256" key="1">
    <source>
        <dbReference type="ARBA" id="ARBA00006817"/>
    </source>
</evidence>
<dbReference type="GO" id="GO:0001671">
    <property type="term" value="F:ATPase activator activity"/>
    <property type="evidence" value="ECO:0007669"/>
    <property type="project" value="InterPro"/>
</dbReference>
<feature type="compositionally biased region" description="Low complexity" evidence="2">
    <location>
        <begin position="170"/>
        <end position="184"/>
    </location>
</feature>
<protein>
    <recommendedName>
        <fullName evidence="3">Activator of Hsp90 ATPase AHSA1-like N-terminal domain-containing protein</fullName>
    </recommendedName>
</protein>
<dbReference type="Pfam" id="PF08327">
    <property type="entry name" value="AHSA1"/>
    <property type="match status" value="1"/>
</dbReference>
<sequence>MALPPSTANWHWKTKHVTPWARTWFTQELTSLVVKGDGEEEASINDLTTFEGDVELGQRKSKLITIYDCRVELKWTGRTVEGSDVNGTLVIPEVSHENTVDGLSDYEFEWSLDTAASDTINKVYQLAKTKLRSAIEEKLSTFPKALIDTHGKDLTVSGEPSPAGTPQNGAASPARPASAAANPVPAVAAKPAPVKKAPAVNTETVVVTGNFQASASDLFSLFTDEKRIPMWSKAPAQSKAEVGSEYALFGGGVRGVYKKLTPGEQIVQTWTLNTPSWPSGHYATLTTTFAQESSSTKFSLVLDGVPLGMEEETRRNLEGY</sequence>
<name>A0A0C9VZ07_SPHS4</name>